<keyword evidence="7" id="KW-0812">Transmembrane</keyword>
<dbReference type="InterPro" id="IPR038266">
    <property type="entry name" value="NapC/NirT_cytc_sf"/>
</dbReference>
<dbReference type="OrthoDB" id="9782159at2"/>
<reference evidence="9 10" key="1">
    <citation type="journal article" date="2010" name="Stand. Genomic Sci.">
        <title>Complete genome sequence of Haliangium ochraceum type strain (SMP-2).</title>
        <authorList>
            <consortium name="US DOE Joint Genome Institute (JGI-PGF)"/>
            <person name="Ivanova N."/>
            <person name="Daum C."/>
            <person name="Lang E."/>
            <person name="Abt B."/>
            <person name="Kopitz M."/>
            <person name="Saunders E."/>
            <person name="Lapidus A."/>
            <person name="Lucas S."/>
            <person name="Glavina Del Rio T."/>
            <person name="Nolan M."/>
            <person name="Tice H."/>
            <person name="Copeland A."/>
            <person name="Cheng J.F."/>
            <person name="Chen F."/>
            <person name="Bruce D."/>
            <person name="Goodwin L."/>
            <person name="Pitluck S."/>
            <person name="Mavromatis K."/>
            <person name="Pati A."/>
            <person name="Mikhailova N."/>
            <person name="Chen A."/>
            <person name="Palaniappan K."/>
            <person name="Land M."/>
            <person name="Hauser L."/>
            <person name="Chang Y.J."/>
            <person name="Jeffries C.D."/>
            <person name="Detter J.C."/>
            <person name="Brettin T."/>
            <person name="Rohde M."/>
            <person name="Goker M."/>
            <person name="Bristow J."/>
            <person name="Markowitz V."/>
            <person name="Eisen J.A."/>
            <person name="Hugenholtz P."/>
            <person name="Kyrpides N.C."/>
            <person name="Klenk H.P."/>
        </authorList>
    </citation>
    <scope>NUCLEOTIDE SEQUENCE [LARGE SCALE GENOMIC DNA]</scope>
    <source>
        <strain evidence="10">DSM 14365 / CIP 107738 / JCM 11303 / AJ 13395 / SMP-2</strain>
    </source>
</reference>
<evidence type="ECO:0000256" key="6">
    <source>
        <dbReference type="ARBA" id="ARBA00023004"/>
    </source>
</evidence>
<dbReference type="GO" id="GO:0030313">
    <property type="term" value="C:cell envelope"/>
    <property type="evidence" value="ECO:0007669"/>
    <property type="project" value="UniProtKB-SubCell"/>
</dbReference>
<comment type="subcellular location">
    <subcellularLocation>
        <location evidence="1">Cell envelope</location>
    </subcellularLocation>
</comment>
<evidence type="ECO:0000313" key="10">
    <source>
        <dbReference type="Proteomes" id="UP000001880"/>
    </source>
</evidence>
<dbReference type="Proteomes" id="UP000001880">
    <property type="component" value="Chromosome"/>
</dbReference>
<dbReference type="eggNOG" id="COG3005">
    <property type="taxonomic scope" value="Bacteria"/>
</dbReference>
<feature type="transmembrane region" description="Helical" evidence="7">
    <location>
        <begin position="9"/>
        <end position="29"/>
    </location>
</feature>
<feature type="transmembrane region" description="Helical" evidence="7">
    <location>
        <begin position="41"/>
        <end position="60"/>
    </location>
</feature>
<dbReference type="KEGG" id="hoh:Hoch_6277"/>
<protein>
    <recommendedName>
        <fullName evidence="8">NapC/NirT cytochrome c N-terminal domain-containing protein</fullName>
    </recommendedName>
</protein>
<evidence type="ECO:0000313" key="9">
    <source>
        <dbReference type="EMBL" id="ACY18748.1"/>
    </source>
</evidence>
<evidence type="ECO:0000256" key="1">
    <source>
        <dbReference type="ARBA" id="ARBA00004196"/>
    </source>
</evidence>
<keyword evidence="3" id="KW-0349">Heme</keyword>
<dbReference type="RefSeq" id="WP_012831340.1">
    <property type="nucleotide sequence ID" value="NC_013440.1"/>
</dbReference>
<dbReference type="InterPro" id="IPR005126">
    <property type="entry name" value="NapC/NirT_cyt_c_N"/>
</dbReference>
<keyword evidence="10" id="KW-1185">Reference proteome</keyword>
<dbReference type="GO" id="GO:0046872">
    <property type="term" value="F:metal ion binding"/>
    <property type="evidence" value="ECO:0007669"/>
    <property type="project" value="UniProtKB-KW"/>
</dbReference>
<keyword evidence="2" id="KW-0813">Transport</keyword>
<feature type="domain" description="NapC/NirT cytochrome c N-terminal" evidence="8">
    <location>
        <begin position="41"/>
        <end position="197"/>
    </location>
</feature>
<evidence type="ECO:0000256" key="5">
    <source>
        <dbReference type="ARBA" id="ARBA00022982"/>
    </source>
</evidence>
<name>D0LMR1_HALO1</name>
<evidence type="ECO:0000256" key="4">
    <source>
        <dbReference type="ARBA" id="ARBA00022723"/>
    </source>
</evidence>
<keyword evidence="7" id="KW-0472">Membrane</keyword>
<accession>D0LMR1</accession>
<dbReference type="STRING" id="502025.Hoch_6277"/>
<keyword evidence="6" id="KW-0408">Iron</keyword>
<proteinExistence type="predicted"/>
<dbReference type="AlphaFoldDB" id="D0LMR1"/>
<evidence type="ECO:0000256" key="3">
    <source>
        <dbReference type="ARBA" id="ARBA00022617"/>
    </source>
</evidence>
<dbReference type="Pfam" id="PF03264">
    <property type="entry name" value="Cytochrom_NNT"/>
    <property type="match status" value="1"/>
</dbReference>
<evidence type="ECO:0000256" key="2">
    <source>
        <dbReference type="ARBA" id="ARBA00022448"/>
    </source>
</evidence>
<organism evidence="9 10">
    <name type="scientific">Haliangium ochraceum (strain DSM 14365 / JCM 11303 / SMP-2)</name>
    <dbReference type="NCBI Taxonomy" id="502025"/>
    <lineage>
        <taxon>Bacteria</taxon>
        <taxon>Pseudomonadati</taxon>
        <taxon>Myxococcota</taxon>
        <taxon>Polyangia</taxon>
        <taxon>Haliangiales</taxon>
        <taxon>Kofleriaceae</taxon>
        <taxon>Haliangium</taxon>
    </lineage>
</organism>
<gene>
    <name evidence="9" type="ordered locus">Hoch_6277</name>
</gene>
<keyword evidence="7" id="KW-1133">Transmembrane helix</keyword>
<keyword evidence="5" id="KW-0249">Electron transport</keyword>
<keyword evidence="4" id="KW-0479">Metal-binding</keyword>
<dbReference type="SUPFAM" id="SSF48695">
    <property type="entry name" value="Multiheme cytochromes"/>
    <property type="match status" value="1"/>
</dbReference>
<evidence type="ECO:0000259" key="8">
    <source>
        <dbReference type="Pfam" id="PF03264"/>
    </source>
</evidence>
<dbReference type="Gene3D" id="1.10.3820.10">
    <property type="entry name" value="Di-heme elbow motif domain"/>
    <property type="match status" value="1"/>
</dbReference>
<dbReference type="HOGENOM" id="CLU_1168747_0_0_7"/>
<dbReference type="EMBL" id="CP001804">
    <property type="protein sequence ID" value="ACY18748.1"/>
    <property type="molecule type" value="Genomic_DNA"/>
</dbReference>
<dbReference type="InterPro" id="IPR036280">
    <property type="entry name" value="Multihaem_cyt_sf"/>
</dbReference>
<sequence>MATLISNPLAAFAVLSALLAALLLGWFLLRRPALGPATKLILLMGIGVFPIATAGTGNLMGYEESKSRNFCGSCHVMQPWVQDSNDLASLTLASRHARNPNFGDHNCYACHADYGMFGTVVTKLAGLRHVYEYNLRFRSLTLDEAMPRIHLLGTYPNRNCMQCHSTLVPGWENVPDHAGLAAELRADQVSCVSAGCHGPAHPFSKEFQQ</sequence>
<evidence type="ECO:0000256" key="7">
    <source>
        <dbReference type="SAM" id="Phobius"/>
    </source>
</evidence>